<dbReference type="PROSITE" id="PS51465">
    <property type="entry name" value="KAZAL_2"/>
    <property type="match status" value="1"/>
</dbReference>
<proteinExistence type="predicted"/>
<dbReference type="InterPro" id="IPR002350">
    <property type="entry name" value="Kazal_dom"/>
</dbReference>
<comment type="caution">
    <text evidence="6">The sequence shown here is derived from an EMBL/GenBank/DDBJ whole genome shotgun (WGS) entry which is preliminary data.</text>
</comment>
<dbReference type="PANTHER" id="PTHR10913">
    <property type="entry name" value="FOLLISTATIN-RELATED"/>
    <property type="match status" value="1"/>
</dbReference>
<name>A0A4Y2UMA9_ARAVE</name>
<dbReference type="AlphaFoldDB" id="A0A4Y2UMA9"/>
<dbReference type="EMBL" id="BGPR01038339">
    <property type="protein sequence ID" value="GBO14175.1"/>
    <property type="molecule type" value="Genomic_DNA"/>
</dbReference>
<dbReference type="Proteomes" id="UP000499080">
    <property type="component" value="Unassembled WGS sequence"/>
</dbReference>
<keyword evidence="3" id="KW-1015">Disulfide bond</keyword>
<evidence type="ECO:0000256" key="3">
    <source>
        <dbReference type="ARBA" id="ARBA00023157"/>
    </source>
</evidence>
<dbReference type="Pfam" id="PF07648">
    <property type="entry name" value="Kazal_2"/>
    <property type="match status" value="1"/>
</dbReference>
<accession>A0A4Y2UMA9</accession>
<dbReference type="CDD" id="cd00104">
    <property type="entry name" value="KAZAL_FS"/>
    <property type="match status" value="1"/>
</dbReference>
<dbReference type="Gene3D" id="3.30.60.30">
    <property type="match status" value="1"/>
</dbReference>
<keyword evidence="7" id="KW-1185">Reference proteome</keyword>
<evidence type="ECO:0000313" key="6">
    <source>
        <dbReference type="EMBL" id="GBO14175.1"/>
    </source>
</evidence>
<evidence type="ECO:0000256" key="2">
    <source>
        <dbReference type="ARBA" id="ARBA00022900"/>
    </source>
</evidence>
<keyword evidence="1" id="KW-0646">Protease inhibitor</keyword>
<dbReference type="InterPro" id="IPR050653">
    <property type="entry name" value="Prot_Inhib_GrowthFact_Antg"/>
</dbReference>
<protein>
    <recommendedName>
        <fullName evidence="4">Kazal-like domain-containing protein</fullName>
    </recommendedName>
</protein>
<dbReference type="OrthoDB" id="88467at2759"/>
<evidence type="ECO:0000313" key="5">
    <source>
        <dbReference type="EMBL" id="GBO14172.1"/>
    </source>
</evidence>
<dbReference type="GO" id="GO:0030154">
    <property type="term" value="P:cell differentiation"/>
    <property type="evidence" value="ECO:0007669"/>
    <property type="project" value="TreeGrafter"/>
</dbReference>
<dbReference type="SUPFAM" id="SSF100895">
    <property type="entry name" value="Kazal-type serine protease inhibitors"/>
    <property type="match status" value="1"/>
</dbReference>
<evidence type="ECO:0000259" key="4">
    <source>
        <dbReference type="PROSITE" id="PS51465"/>
    </source>
</evidence>
<dbReference type="InterPro" id="IPR036058">
    <property type="entry name" value="Kazal_dom_sf"/>
</dbReference>
<organism evidence="6 7">
    <name type="scientific">Araneus ventricosus</name>
    <name type="common">Orbweaver spider</name>
    <name type="synonym">Epeira ventricosa</name>
    <dbReference type="NCBI Taxonomy" id="182803"/>
    <lineage>
        <taxon>Eukaryota</taxon>
        <taxon>Metazoa</taxon>
        <taxon>Ecdysozoa</taxon>
        <taxon>Arthropoda</taxon>
        <taxon>Chelicerata</taxon>
        <taxon>Arachnida</taxon>
        <taxon>Araneae</taxon>
        <taxon>Araneomorphae</taxon>
        <taxon>Entelegynae</taxon>
        <taxon>Araneoidea</taxon>
        <taxon>Araneidae</taxon>
        <taxon>Araneus</taxon>
    </lineage>
</organism>
<gene>
    <name evidence="5" type="ORF">AVEN_196513_1</name>
    <name evidence="6" type="ORF">AVEN_41233_1</name>
</gene>
<dbReference type="EMBL" id="BGPR01038338">
    <property type="protein sequence ID" value="GBO14172.1"/>
    <property type="molecule type" value="Genomic_DNA"/>
</dbReference>
<keyword evidence="2" id="KW-0722">Serine protease inhibitor</keyword>
<sequence length="280" mass="30970">MYSAAIMSIQRALEPRGGFLNLGSVCILPCITRLSSIAKSVTGSCDELKCFHGAKCKEKHGEVQCVCDFKCTSDERDTKAPDDTTVCGTDGNSYGSECQLRQFSCRYQKPIEKAHEGSCSRVNVTASSVPLTTTMSSVRRSTETTTRKPTTAAETKIVREITDEPLENLLKTPKSALDFSTPASAPLKPGVFVRKQFELDSPNLGGHLTHHPTHCYNLPLSVRKWVVVGEQTLTPYRAYLLSDLRTSPPLKRRQPPQTAFVAFKEGFLDRPKPPRSMWEG</sequence>
<dbReference type="SMART" id="SM00280">
    <property type="entry name" value="KAZAL"/>
    <property type="match status" value="1"/>
</dbReference>
<reference evidence="6 7" key="1">
    <citation type="journal article" date="2019" name="Sci. Rep.">
        <title>Orb-weaving spider Araneus ventricosus genome elucidates the spidroin gene catalogue.</title>
        <authorList>
            <person name="Kono N."/>
            <person name="Nakamura H."/>
            <person name="Ohtoshi R."/>
            <person name="Moran D.A.P."/>
            <person name="Shinohara A."/>
            <person name="Yoshida Y."/>
            <person name="Fujiwara M."/>
            <person name="Mori M."/>
            <person name="Tomita M."/>
            <person name="Arakawa K."/>
        </authorList>
    </citation>
    <scope>NUCLEOTIDE SEQUENCE [LARGE SCALE GENOMIC DNA]</scope>
</reference>
<dbReference type="GO" id="GO:0005576">
    <property type="term" value="C:extracellular region"/>
    <property type="evidence" value="ECO:0007669"/>
    <property type="project" value="TreeGrafter"/>
</dbReference>
<evidence type="ECO:0000256" key="1">
    <source>
        <dbReference type="ARBA" id="ARBA00022690"/>
    </source>
</evidence>
<feature type="domain" description="Kazal-like" evidence="4">
    <location>
        <begin position="68"/>
        <end position="121"/>
    </location>
</feature>
<evidence type="ECO:0000313" key="7">
    <source>
        <dbReference type="Proteomes" id="UP000499080"/>
    </source>
</evidence>
<dbReference type="PANTHER" id="PTHR10913:SF45">
    <property type="entry name" value="FOLLISTATIN, ISOFORM A-RELATED"/>
    <property type="match status" value="1"/>
</dbReference>